<feature type="transmembrane region" description="Helical" evidence="1">
    <location>
        <begin position="987"/>
        <end position="1009"/>
    </location>
</feature>
<feature type="transmembrane region" description="Helical" evidence="1">
    <location>
        <begin position="943"/>
        <end position="967"/>
    </location>
</feature>
<keyword evidence="1" id="KW-0812">Transmembrane</keyword>
<gene>
    <name evidence="2" type="ORF">N1027_15955</name>
</gene>
<feature type="transmembrane region" description="Helical" evidence="1">
    <location>
        <begin position="453"/>
        <end position="482"/>
    </location>
</feature>
<comment type="caution">
    <text evidence="2">The sequence shown here is derived from an EMBL/GenBank/DDBJ whole genome shotgun (WGS) entry which is preliminary data.</text>
</comment>
<keyword evidence="3" id="KW-1185">Reference proteome</keyword>
<sequence length="1014" mass="98374">MSFLLALGAVVLIAVALLGGTSSFLAGSTLQAMRTTLADAPPTEAALRVSSSFDPATAGAQDAATRVVVDDAFPGVPLAVWRTVRTAPVPLQILDPKAPPAGADGGSGLPAVVLQSDDRSDTGITTVTGTWPTAPGEAALEERAAAALGVDAGDRVLVGPDTGRSEFLVTALWHADDPTGARWFADPAVASGHAGDAVGPLLVSDADLAGVTAAATTRWVIQPDAATLTSADWTAVEAASRDGALAELLARADVFGAQSVTVEGDLHAETARVTQEASAAQAVTLVPAVLVATLAVIALLQLATLLAGSRSADTHLLRARGASVTQVTLWTAAETAVVAVASAVVGGTLGAVAGWVLAGGVGGLAEAFAAGGVIAAAAAVVTVIVVTARGSAAAWAAGRRALAPRSSGAPALVAALFTAALAAFAGWQLLAAGSPLIAGGSVGGPGGADVNPIAVLAPGVGMLALALFAVAGISPITRLLGAGAARGRSLTRLLAVRTLTRRASLFTVAVLVTTLAAGGAVFAAAVSGSLHETDLRTAALQTGADVRAQVAVPANVDLDGPRVSSLLAAGAPGTSAAATALSTTATLGTDDIGLIGLPVASVPQVLPGTQLAGAVGDLGAASGAAPGLGVIPEQSTSLTLTVTLTGTDSAELTDTAGTVTVAAWLADSSGAISEISLGEIDAATTANGAGFSAPLPSAVGELTLLGLDVARVGSAEGSRSALVLDAAAVANADGQTVPVELVAGGSSGALSTTVTRQNPRGRILAPAAQERVPVLFTAALAERLGVNAGATLTLIPSTGRPVEIVLAATVDAVPGSGRELVAFADTTALAQGILQAGGAVPLPAEVWVATSDPAGTATTITTASATAVTVTTRANSSAAPIFEPAVAAVRAGVAGGVVVALVCLVAVTAALLGARRGESTVLGALGSVRRDDVAERRGEAGAAVVYGLLAGVVAGAVVATAFAGVFARAAVPGADVVEALAGFDLPQAAIALAALTVGAAAVVGAYGSLVRRSR</sequence>
<keyword evidence="1" id="KW-0472">Membrane</keyword>
<feature type="transmembrane region" description="Helical" evidence="1">
    <location>
        <begin position="409"/>
        <end position="433"/>
    </location>
</feature>
<proteinExistence type="predicted"/>
<evidence type="ECO:0000256" key="1">
    <source>
        <dbReference type="SAM" id="Phobius"/>
    </source>
</evidence>
<feature type="transmembrane region" description="Helical" evidence="1">
    <location>
        <begin position="368"/>
        <end position="388"/>
    </location>
</feature>
<accession>A0ABT2GXG6</accession>
<evidence type="ECO:0008006" key="4">
    <source>
        <dbReference type="Google" id="ProtNLM"/>
    </source>
</evidence>
<keyword evidence="1" id="KW-1133">Transmembrane helix</keyword>
<evidence type="ECO:0000313" key="3">
    <source>
        <dbReference type="Proteomes" id="UP001165584"/>
    </source>
</evidence>
<feature type="transmembrane region" description="Helical" evidence="1">
    <location>
        <begin position="329"/>
        <end position="356"/>
    </location>
</feature>
<feature type="transmembrane region" description="Helical" evidence="1">
    <location>
        <begin position="503"/>
        <end position="526"/>
    </location>
</feature>
<organism evidence="2 3">
    <name type="scientific">Herbiconiux aconitum</name>
    <dbReference type="NCBI Taxonomy" id="2970913"/>
    <lineage>
        <taxon>Bacteria</taxon>
        <taxon>Bacillati</taxon>
        <taxon>Actinomycetota</taxon>
        <taxon>Actinomycetes</taxon>
        <taxon>Micrococcales</taxon>
        <taxon>Microbacteriaceae</taxon>
        <taxon>Herbiconiux</taxon>
    </lineage>
</organism>
<evidence type="ECO:0000313" key="2">
    <source>
        <dbReference type="EMBL" id="MCS5719626.1"/>
    </source>
</evidence>
<name>A0ABT2GXG6_9MICO</name>
<reference evidence="2" key="1">
    <citation type="submission" date="2022-08" db="EMBL/GenBank/DDBJ databases">
        <authorList>
            <person name="Deng Y."/>
            <person name="Han X.-F."/>
            <person name="Zhang Y.-Q."/>
        </authorList>
    </citation>
    <scope>NUCLEOTIDE SEQUENCE</scope>
    <source>
        <strain evidence="2">CPCC 205763</strain>
    </source>
</reference>
<dbReference type="RefSeq" id="WP_259509119.1">
    <property type="nucleotide sequence ID" value="NZ_JANLCM010000002.1"/>
</dbReference>
<dbReference type="EMBL" id="JANLCM010000002">
    <property type="protein sequence ID" value="MCS5719626.1"/>
    <property type="molecule type" value="Genomic_DNA"/>
</dbReference>
<protein>
    <recommendedName>
        <fullName evidence="4">FtsX-like permease family protein</fullName>
    </recommendedName>
</protein>
<dbReference type="Proteomes" id="UP001165584">
    <property type="component" value="Unassembled WGS sequence"/>
</dbReference>
<feature type="transmembrane region" description="Helical" evidence="1">
    <location>
        <begin position="891"/>
        <end position="912"/>
    </location>
</feature>